<protein>
    <recommendedName>
        <fullName evidence="1">Hflx-type G domain-containing protein</fullName>
    </recommendedName>
</protein>
<evidence type="ECO:0000313" key="2">
    <source>
        <dbReference type="EMBL" id="VDO53678.1"/>
    </source>
</evidence>
<dbReference type="GO" id="GO:0005525">
    <property type="term" value="F:GTP binding"/>
    <property type="evidence" value="ECO:0007669"/>
    <property type="project" value="InterPro"/>
</dbReference>
<dbReference type="PROSITE" id="PS51705">
    <property type="entry name" value="G_HFLX"/>
    <property type="match status" value="1"/>
</dbReference>
<dbReference type="AlphaFoldDB" id="A0A3P7ZLR9"/>
<reference evidence="2 3" key="1">
    <citation type="submission" date="2018-11" db="EMBL/GenBank/DDBJ databases">
        <authorList>
            <consortium name="Pathogen Informatics"/>
        </authorList>
    </citation>
    <scope>NUCLEOTIDE SEQUENCE [LARGE SCALE GENOMIC DNA]</scope>
</reference>
<dbReference type="Proteomes" id="UP000280834">
    <property type="component" value="Unassembled WGS sequence"/>
</dbReference>
<dbReference type="SUPFAM" id="SSF52540">
    <property type="entry name" value="P-loop containing nucleoside triphosphate hydrolases"/>
    <property type="match status" value="1"/>
</dbReference>
<dbReference type="GO" id="GO:0005737">
    <property type="term" value="C:cytoplasm"/>
    <property type="evidence" value="ECO:0007669"/>
    <property type="project" value="TreeGrafter"/>
</dbReference>
<dbReference type="PANTHER" id="PTHR10229">
    <property type="entry name" value="GTP-BINDING PROTEIN HFLX"/>
    <property type="match status" value="1"/>
</dbReference>
<dbReference type="EMBL" id="UZAG01022446">
    <property type="protein sequence ID" value="VDO53678.1"/>
    <property type="molecule type" value="Genomic_DNA"/>
</dbReference>
<dbReference type="InterPro" id="IPR016496">
    <property type="entry name" value="GTPase_HflX"/>
</dbReference>
<evidence type="ECO:0000313" key="3">
    <source>
        <dbReference type="Proteomes" id="UP000280834"/>
    </source>
</evidence>
<keyword evidence="3" id="KW-1185">Reference proteome</keyword>
<dbReference type="GO" id="GO:0043022">
    <property type="term" value="F:ribosome binding"/>
    <property type="evidence" value="ECO:0007669"/>
    <property type="project" value="TreeGrafter"/>
</dbReference>
<sequence length="131" mass="14635">MDTSLHVFRLPSGLPILFADTIGFISNLPTQLLASFQATLNHVANADLLLHVEDVSNPDYLTQRNVVMKTLSALKIRNELLKSVIRVGNKIDKLCRLPPHESNTYFVSCADGRGFVELLAAIDKVFIFFLH</sequence>
<name>A0A3P7ZLR9_9BILA</name>
<dbReference type="PANTHER" id="PTHR10229:SF0">
    <property type="entry name" value="GTP-BINDING PROTEIN 6-RELATED"/>
    <property type="match status" value="1"/>
</dbReference>
<accession>A0A3P7ZLR9</accession>
<proteinExistence type="predicted"/>
<dbReference type="InterPro" id="IPR027417">
    <property type="entry name" value="P-loop_NTPase"/>
</dbReference>
<dbReference type="Gene3D" id="3.40.50.300">
    <property type="entry name" value="P-loop containing nucleotide triphosphate hydrolases"/>
    <property type="match status" value="1"/>
</dbReference>
<feature type="domain" description="Hflx-type G" evidence="1">
    <location>
        <begin position="1"/>
        <end position="130"/>
    </location>
</feature>
<gene>
    <name evidence="2" type="ORF">BTMF_LOCUS15347</name>
</gene>
<dbReference type="InterPro" id="IPR030394">
    <property type="entry name" value="G_HFLX_dom"/>
</dbReference>
<evidence type="ECO:0000259" key="1">
    <source>
        <dbReference type="PROSITE" id="PS51705"/>
    </source>
</evidence>
<organism evidence="2 3">
    <name type="scientific">Brugia timori</name>
    <dbReference type="NCBI Taxonomy" id="42155"/>
    <lineage>
        <taxon>Eukaryota</taxon>
        <taxon>Metazoa</taxon>
        <taxon>Ecdysozoa</taxon>
        <taxon>Nematoda</taxon>
        <taxon>Chromadorea</taxon>
        <taxon>Rhabditida</taxon>
        <taxon>Spirurina</taxon>
        <taxon>Spiruromorpha</taxon>
        <taxon>Filarioidea</taxon>
        <taxon>Onchocercidae</taxon>
        <taxon>Brugia</taxon>
    </lineage>
</organism>